<dbReference type="EC" id="4.2.99.18" evidence="2"/>
<accession>A0A3G3IIR0</accession>
<organism evidence="11 12">
    <name type="scientific">Methanomethylophilus alvi</name>
    <dbReference type="NCBI Taxonomy" id="1291540"/>
    <lineage>
        <taxon>Archaea</taxon>
        <taxon>Methanobacteriati</taxon>
        <taxon>Thermoplasmatota</taxon>
        <taxon>Thermoplasmata</taxon>
        <taxon>Methanomassiliicoccales</taxon>
        <taxon>Methanomethylophilaceae</taxon>
        <taxon>Methanomethylophilus</taxon>
    </lineage>
</organism>
<keyword evidence="3" id="KW-0227">DNA damage</keyword>
<name>A0A3G3IIR0_9ARCH</name>
<keyword evidence="5" id="KW-0234">DNA repair</keyword>
<dbReference type="PANTHER" id="PTHR10242">
    <property type="entry name" value="8-OXOGUANINE DNA GLYCOSYLASE"/>
    <property type="match status" value="1"/>
</dbReference>
<evidence type="ECO:0000256" key="2">
    <source>
        <dbReference type="ARBA" id="ARBA00012720"/>
    </source>
</evidence>
<dbReference type="InterPro" id="IPR003265">
    <property type="entry name" value="HhH-GPD_domain"/>
</dbReference>
<dbReference type="RefSeq" id="WP_048097897.1">
    <property type="nucleotide sequence ID" value="NZ_CAYAYN010000042.1"/>
</dbReference>
<dbReference type="Gene3D" id="1.10.1670.10">
    <property type="entry name" value="Helix-hairpin-Helix base-excision DNA repair enzymes (C-terminal)"/>
    <property type="match status" value="1"/>
</dbReference>
<proteinExistence type="inferred from homology"/>
<keyword evidence="6" id="KW-0456">Lyase</keyword>
<comment type="similarity">
    <text evidence="1">Belongs to the type-1 OGG1 family.</text>
</comment>
<comment type="catalytic activity">
    <reaction evidence="9">
        <text>2'-deoxyribonucleotide-(2'-deoxyribose 5'-phosphate)-2'-deoxyribonucleotide-DNA = a 3'-end 2'-deoxyribonucleotide-(2,3-dehydro-2,3-deoxyribose 5'-phosphate)-DNA + a 5'-end 5'-phospho-2'-deoxyribonucleoside-DNA + H(+)</text>
        <dbReference type="Rhea" id="RHEA:66592"/>
        <dbReference type="Rhea" id="RHEA-COMP:13180"/>
        <dbReference type="Rhea" id="RHEA-COMP:16897"/>
        <dbReference type="Rhea" id="RHEA-COMP:17067"/>
        <dbReference type="ChEBI" id="CHEBI:15378"/>
        <dbReference type="ChEBI" id="CHEBI:136412"/>
        <dbReference type="ChEBI" id="CHEBI:157695"/>
        <dbReference type="ChEBI" id="CHEBI:167181"/>
        <dbReference type="EC" id="4.2.99.18"/>
    </reaction>
</comment>
<dbReference type="Gene3D" id="3.30.310.260">
    <property type="match status" value="1"/>
</dbReference>
<feature type="domain" description="HhH-GPD" evidence="10">
    <location>
        <begin position="108"/>
        <end position="264"/>
    </location>
</feature>
<dbReference type="InterPro" id="IPR052054">
    <property type="entry name" value="Oxidative_DNA_repair_enzyme"/>
</dbReference>
<dbReference type="Proteomes" id="UP000273278">
    <property type="component" value="Chromosome"/>
</dbReference>
<dbReference type="InterPro" id="IPR012904">
    <property type="entry name" value="OGG_N"/>
</dbReference>
<keyword evidence="7" id="KW-0511">Multifunctional enzyme</keyword>
<evidence type="ECO:0000313" key="11">
    <source>
        <dbReference type="EMBL" id="AYQ55747.1"/>
    </source>
</evidence>
<evidence type="ECO:0000256" key="1">
    <source>
        <dbReference type="ARBA" id="ARBA00010679"/>
    </source>
</evidence>
<keyword evidence="8" id="KW-0326">Glycosidase</keyword>
<dbReference type="GO" id="GO:0006289">
    <property type="term" value="P:nucleotide-excision repair"/>
    <property type="evidence" value="ECO:0007669"/>
    <property type="project" value="InterPro"/>
</dbReference>
<dbReference type="GO" id="GO:0003684">
    <property type="term" value="F:damaged DNA binding"/>
    <property type="evidence" value="ECO:0007669"/>
    <property type="project" value="InterPro"/>
</dbReference>
<dbReference type="GO" id="GO:0006284">
    <property type="term" value="P:base-excision repair"/>
    <property type="evidence" value="ECO:0007669"/>
    <property type="project" value="InterPro"/>
</dbReference>
<dbReference type="SMART" id="SM00478">
    <property type="entry name" value="ENDO3c"/>
    <property type="match status" value="1"/>
</dbReference>
<dbReference type="AlphaFoldDB" id="A0A3G3IIR0"/>
<evidence type="ECO:0000256" key="6">
    <source>
        <dbReference type="ARBA" id="ARBA00023239"/>
    </source>
</evidence>
<dbReference type="PANTHER" id="PTHR10242:SF2">
    <property type="entry name" value="N-GLYCOSYLASE_DNA LYASE"/>
    <property type="match status" value="1"/>
</dbReference>
<dbReference type="GeneID" id="41322422"/>
<dbReference type="SUPFAM" id="SSF48150">
    <property type="entry name" value="DNA-glycosylase"/>
    <property type="match status" value="1"/>
</dbReference>
<evidence type="ECO:0000256" key="5">
    <source>
        <dbReference type="ARBA" id="ARBA00023204"/>
    </source>
</evidence>
<reference evidence="11 12" key="1">
    <citation type="submission" date="2016-10" db="EMBL/GenBank/DDBJ databases">
        <title>Complete genome of the TMA-utilizing, human hosted archaeon Methanomethylophilus alvus Gen. nov, sp. nov., strain Mx-05, derived from a pure culture.</title>
        <authorList>
            <person name="Brugere J.-F."/>
            <person name="Ben Hania W."/>
            <person name="Chaudhary P.P."/>
            <person name="Gaci N."/>
            <person name="Borrel G."/>
            <person name="Cao Van Tuat L."/>
            <person name="Fardeau M.-L."/>
            <person name="Harris H.M.B."/>
            <person name="O'Toole P.W."/>
            <person name="Ollivier B."/>
        </authorList>
    </citation>
    <scope>NUCLEOTIDE SEQUENCE [LARGE SCALE GENOMIC DNA]</scope>
    <source>
        <strain evidence="11 12">Mx-05</strain>
    </source>
</reference>
<dbReference type="GO" id="GO:0008534">
    <property type="term" value="F:oxidized purine nucleobase lesion DNA N-glycosylase activity"/>
    <property type="evidence" value="ECO:0007669"/>
    <property type="project" value="InterPro"/>
</dbReference>
<evidence type="ECO:0000256" key="7">
    <source>
        <dbReference type="ARBA" id="ARBA00023268"/>
    </source>
</evidence>
<gene>
    <name evidence="11" type="ORF">BKD89_08125</name>
</gene>
<dbReference type="InterPro" id="IPR011257">
    <property type="entry name" value="DNA_glycosylase"/>
</dbReference>
<evidence type="ECO:0000256" key="3">
    <source>
        <dbReference type="ARBA" id="ARBA00022763"/>
    </source>
</evidence>
<dbReference type="InterPro" id="IPR023170">
    <property type="entry name" value="HhH_base_excis_C"/>
</dbReference>
<evidence type="ECO:0000256" key="9">
    <source>
        <dbReference type="ARBA" id="ARBA00044632"/>
    </source>
</evidence>
<sequence length="265" mass="29868">MHVEMDVALDPTLGCGQAHRWKKQEDGSWQGVIGNDVVTLTQTSNGFDCEGASDMCQILRYFRSEDNLGEIVEEISRRDSYVAGLSSHCPGMRILRQPEWECLATYVLATNVNVKRIAKMVESVCDHFGTDLGPRRAFPTPKQILDREECIGECRLGFREHRFIELAQRTENGEIDIEGMKDLPYDGLVKELMTINGVGPKVADCVALFGYGHMEAFPVDVRIQNVMKAKYGVEGNYKTVSAYGRNLFGEYAGYAQEFLYHSEFI</sequence>
<dbReference type="GO" id="GO:0140078">
    <property type="term" value="F:class I DNA-(apurinic or apyrimidinic site) endonuclease activity"/>
    <property type="evidence" value="ECO:0007669"/>
    <property type="project" value="UniProtKB-EC"/>
</dbReference>
<dbReference type="Gene3D" id="1.10.340.30">
    <property type="entry name" value="Hypothetical protein, domain 2"/>
    <property type="match status" value="1"/>
</dbReference>
<dbReference type="SUPFAM" id="SSF55945">
    <property type="entry name" value="TATA-box binding protein-like"/>
    <property type="match status" value="1"/>
</dbReference>
<evidence type="ECO:0000256" key="8">
    <source>
        <dbReference type="ARBA" id="ARBA00023295"/>
    </source>
</evidence>
<evidence type="ECO:0000313" key="12">
    <source>
        <dbReference type="Proteomes" id="UP000273278"/>
    </source>
</evidence>
<dbReference type="EMBL" id="CP017686">
    <property type="protein sequence ID" value="AYQ55747.1"/>
    <property type="molecule type" value="Genomic_DNA"/>
</dbReference>
<dbReference type="Pfam" id="PF07934">
    <property type="entry name" value="OGG_N"/>
    <property type="match status" value="1"/>
</dbReference>
<evidence type="ECO:0000259" key="10">
    <source>
        <dbReference type="SMART" id="SM00478"/>
    </source>
</evidence>
<keyword evidence="4" id="KW-0378">Hydrolase</keyword>
<evidence type="ECO:0000256" key="4">
    <source>
        <dbReference type="ARBA" id="ARBA00022801"/>
    </source>
</evidence>
<protein>
    <recommendedName>
        <fullName evidence="2">DNA-(apurinic or apyrimidinic site) lyase</fullName>
        <ecNumber evidence="2">4.2.99.18</ecNumber>
    </recommendedName>
</protein>
<dbReference type="CDD" id="cd00056">
    <property type="entry name" value="ENDO3c"/>
    <property type="match status" value="1"/>
</dbReference>